<keyword evidence="4" id="KW-0460">Magnesium</keyword>
<evidence type="ECO:0000313" key="6">
    <source>
        <dbReference type="Proteomes" id="UP001162880"/>
    </source>
</evidence>
<dbReference type="PRINTS" id="PR00377">
    <property type="entry name" value="IMPHPHTASES"/>
</dbReference>
<keyword evidence="6" id="KW-1185">Reference proteome</keyword>
<accession>A0ABT0B7E3</accession>
<dbReference type="PANTHER" id="PTHR20854">
    <property type="entry name" value="INOSITOL MONOPHOSPHATASE"/>
    <property type="match status" value="1"/>
</dbReference>
<dbReference type="EMBL" id="JALHLE010000046">
    <property type="protein sequence ID" value="MCJ2180908.1"/>
    <property type="molecule type" value="Genomic_DNA"/>
</dbReference>
<keyword evidence="2" id="KW-0479">Metal-binding</keyword>
<comment type="similarity">
    <text evidence="1">Belongs to the inositol monophosphatase superfamily.</text>
</comment>
<protein>
    <submittedName>
        <fullName evidence="5">3'(2'),5'-bisphosphate nucleotidase CysQ</fullName>
    </submittedName>
</protein>
<dbReference type="PROSITE" id="PS00630">
    <property type="entry name" value="IMP_2"/>
    <property type="match status" value="1"/>
</dbReference>
<evidence type="ECO:0000256" key="3">
    <source>
        <dbReference type="ARBA" id="ARBA00022801"/>
    </source>
</evidence>
<dbReference type="Gene3D" id="3.40.190.80">
    <property type="match status" value="1"/>
</dbReference>
<comment type="caution">
    <text evidence="5">The sequence shown here is derived from an EMBL/GenBank/DDBJ whole genome shotgun (WGS) entry which is preliminary data.</text>
</comment>
<evidence type="ECO:0000256" key="4">
    <source>
        <dbReference type="ARBA" id="ARBA00022842"/>
    </source>
</evidence>
<evidence type="ECO:0000313" key="5">
    <source>
        <dbReference type="EMBL" id="MCJ2180908.1"/>
    </source>
</evidence>
<dbReference type="Gene3D" id="3.30.540.10">
    <property type="entry name" value="Fructose-1,6-Bisphosphatase, subunit A, domain 1"/>
    <property type="match status" value="1"/>
</dbReference>
<evidence type="ECO:0000256" key="2">
    <source>
        <dbReference type="ARBA" id="ARBA00022723"/>
    </source>
</evidence>
<sequence length="264" mass="28907">MIDRAKLEAIVREAGRIALAGWPGDGHVLDHWEKTPGSPVSAIDLEVDSFLKKELHTLLPAAGWLSEETVDAPARLKEALVWLVDPVDGTRDFIRGRTGWAISVALVNTRRPLLGYLYAPARRREEGGEFWFGEAGKGAWRNGERLTASRRESLSGARVPAHKLAPEDEDLKLVEQPNSIALRMAMVAADEADLLATLRWGFEWDIAAAGLIAREAGAAVTDAFGRQLNYNKHDPRAFGVLCSSNGIHAQAVERLAERAARFSA</sequence>
<dbReference type="InterPro" id="IPR000760">
    <property type="entry name" value="Inositol_monophosphatase-like"/>
</dbReference>
<reference evidence="5" key="1">
    <citation type="submission" date="2022-03" db="EMBL/GenBank/DDBJ databases">
        <title>Identification of a novel bacterium isolated from mangrove sediments.</title>
        <authorList>
            <person name="Pan X."/>
        </authorList>
    </citation>
    <scope>NUCLEOTIDE SEQUENCE</scope>
    <source>
        <strain evidence="5">B2580</strain>
    </source>
</reference>
<proteinExistence type="inferred from homology"/>
<dbReference type="SUPFAM" id="SSF56655">
    <property type="entry name" value="Carbohydrate phosphatase"/>
    <property type="match status" value="1"/>
</dbReference>
<dbReference type="CDD" id="cd01638">
    <property type="entry name" value="CysQ"/>
    <property type="match status" value="1"/>
</dbReference>
<dbReference type="InterPro" id="IPR020550">
    <property type="entry name" value="Inositol_monophosphatase_CS"/>
</dbReference>
<dbReference type="Pfam" id="PF00459">
    <property type="entry name" value="Inositol_P"/>
    <property type="match status" value="1"/>
</dbReference>
<name>A0ABT0B7E3_9SPHN</name>
<dbReference type="PROSITE" id="PS00629">
    <property type="entry name" value="IMP_1"/>
    <property type="match status" value="1"/>
</dbReference>
<organism evidence="5 6">
    <name type="scientific">Novosphingobium album</name>
    <name type="common">ex Hu et al. 2023</name>
    <dbReference type="NCBI Taxonomy" id="2930093"/>
    <lineage>
        <taxon>Bacteria</taxon>
        <taxon>Pseudomonadati</taxon>
        <taxon>Pseudomonadota</taxon>
        <taxon>Alphaproteobacteria</taxon>
        <taxon>Sphingomonadales</taxon>
        <taxon>Sphingomonadaceae</taxon>
        <taxon>Novosphingobium</taxon>
    </lineage>
</organism>
<gene>
    <name evidence="5" type="ORF">MTR64_20245</name>
</gene>
<dbReference type="RefSeq" id="WP_243996355.1">
    <property type="nucleotide sequence ID" value="NZ_JALHLE010000046.1"/>
</dbReference>
<keyword evidence="3" id="KW-0378">Hydrolase</keyword>
<dbReference type="PANTHER" id="PTHR20854:SF4">
    <property type="entry name" value="INOSITOL-1-MONOPHOSPHATASE-RELATED"/>
    <property type="match status" value="1"/>
</dbReference>
<dbReference type="InterPro" id="IPR020583">
    <property type="entry name" value="Inositol_monoP_metal-BS"/>
</dbReference>
<dbReference type="Proteomes" id="UP001162880">
    <property type="component" value="Unassembled WGS sequence"/>
</dbReference>
<evidence type="ECO:0000256" key="1">
    <source>
        <dbReference type="ARBA" id="ARBA00009759"/>
    </source>
</evidence>